<sequence>MGPDSAADLSPTGVSSAADPGPATEGRRHSPDGHPDILQLFSVGGSRESSASADEERQNPGPDDKDKTAKTRQKRFSGASKVGHSAADPTQTQTQSSQDKQQNKPSSPPATEKYVADSTPGKTRRSARYIWVSLKRKLGKQRGGRETSVKEIHIPPEEGEDKWANRSFNDNSNSNSNSNSSASSRAGSSGSRRQGVPGLPGDLKEKATLDAIRDSRRIEEKCLQLFSPENSQAKFADRWKVIKRKHRWFKNFSDFFSKVASEQRALALATQDSSGGRPRLEPSLTELVRSSKIGTLSHRTREVVQDWSPLSQNSSKIGALSHRTRPRLERSLTELVQDWSPLSQNSSKIGALSHRTRPRLEPSLTELVQDWSALSQNS</sequence>
<dbReference type="EMBL" id="RQTK01000190">
    <property type="protein sequence ID" value="RUS84870.1"/>
    <property type="molecule type" value="Genomic_DNA"/>
</dbReference>
<proteinExistence type="predicted"/>
<feature type="compositionally biased region" description="Basic and acidic residues" evidence="1">
    <location>
        <begin position="54"/>
        <end position="69"/>
    </location>
</feature>
<reference evidence="2 3" key="1">
    <citation type="submission" date="2019-01" db="EMBL/GenBank/DDBJ databases">
        <title>A draft genome assembly of the solar-powered sea slug Elysia chlorotica.</title>
        <authorList>
            <person name="Cai H."/>
            <person name="Li Q."/>
            <person name="Fang X."/>
            <person name="Li J."/>
            <person name="Curtis N.E."/>
            <person name="Altenburger A."/>
            <person name="Shibata T."/>
            <person name="Feng M."/>
            <person name="Maeda T."/>
            <person name="Schwartz J.A."/>
            <person name="Shigenobu S."/>
            <person name="Lundholm N."/>
            <person name="Nishiyama T."/>
            <person name="Yang H."/>
            <person name="Hasebe M."/>
            <person name="Li S."/>
            <person name="Pierce S.K."/>
            <person name="Wang J."/>
        </authorList>
    </citation>
    <scope>NUCLEOTIDE SEQUENCE [LARGE SCALE GENOMIC DNA]</scope>
    <source>
        <strain evidence="2">EC2010</strain>
        <tissue evidence="2">Whole organism of an adult</tissue>
    </source>
</reference>
<evidence type="ECO:0000313" key="2">
    <source>
        <dbReference type="EMBL" id="RUS84870.1"/>
    </source>
</evidence>
<name>A0A3S0ZR93_ELYCH</name>
<feature type="compositionally biased region" description="Basic and acidic residues" evidence="1">
    <location>
        <begin position="25"/>
        <end position="35"/>
    </location>
</feature>
<organism evidence="2 3">
    <name type="scientific">Elysia chlorotica</name>
    <name type="common">Eastern emerald elysia</name>
    <name type="synonym">Sea slug</name>
    <dbReference type="NCBI Taxonomy" id="188477"/>
    <lineage>
        <taxon>Eukaryota</taxon>
        <taxon>Metazoa</taxon>
        <taxon>Spiralia</taxon>
        <taxon>Lophotrochozoa</taxon>
        <taxon>Mollusca</taxon>
        <taxon>Gastropoda</taxon>
        <taxon>Heterobranchia</taxon>
        <taxon>Euthyneura</taxon>
        <taxon>Panpulmonata</taxon>
        <taxon>Sacoglossa</taxon>
        <taxon>Placobranchoidea</taxon>
        <taxon>Plakobranchidae</taxon>
        <taxon>Elysia</taxon>
    </lineage>
</organism>
<keyword evidence="3" id="KW-1185">Reference proteome</keyword>
<protein>
    <submittedName>
        <fullName evidence="2">Uncharacterized protein</fullName>
    </submittedName>
</protein>
<evidence type="ECO:0000256" key="1">
    <source>
        <dbReference type="SAM" id="MobiDB-lite"/>
    </source>
</evidence>
<feature type="compositionally biased region" description="Low complexity" evidence="1">
    <location>
        <begin position="90"/>
        <end position="100"/>
    </location>
</feature>
<accession>A0A3S0ZR93</accession>
<evidence type="ECO:0000313" key="3">
    <source>
        <dbReference type="Proteomes" id="UP000271974"/>
    </source>
</evidence>
<feature type="compositionally biased region" description="Basic and acidic residues" evidence="1">
    <location>
        <begin position="143"/>
        <end position="164"/>
    </location>
</feature>
<dbReference type="Proteomes" id="UP000271974">
    <property type="component" value="Unassembled WGS sequence"/>
</dbReference>
<feature type="region of interest" description="Disordered" evidence="1">
    <location>
        <begin position="1"/>
        <end position="208"/>
    </location>
</feature>
<gene>
    <name evidence="2" type="ORF">EGW08_007339</name>
</gene>
<comment type="caution">
    <text evidence="2">The sequence shown here is derived from an EMBL/GenBank/DDBJ whole genome shotgun (WGS) entry which is preliminary data.</text>
</comment>
<dbReference type="AlphaFoldDB" id="A0A3S0ZR93"/>
<dbReference type="OrthoDB" id="10652289at2759"/>
<feature type="compositionally biased region" description="Low complexity" evidence="1">
    <location>
        <begin position="165"/>
        <end position="193"/>
    </location>
</feature>